<dbReference type="EMBL" id="CZQE01000304">
    <property type="protein sequence ID" value="CUS45813.1"/>
    <property type="molecule type" value="Genomic_DNA"/>
</dbReference>
<gene>
    <name evidence="1" type="ORF">MGWOODY_Smn2010</name>
</gene>
<organism evidence="1">
    <name type="scientific">hydrothermal vent metagenome</name>
    <dbReference type="NCBI Taxonomy" id="652676"/>
    <lineage>
        <taxon>unclassified sequences</taxon>
        <taxon>metagenomes</taxon>
        <taxon>ecological metagenomes</taxon>
    </lineage>
</organism>
<sequence>MSGIFGKKRPAETLTFAADVRPDYRGQAKEAIERGRYLVFAPVADGRAVLLLGTTPRLVASVLRQADTSGRAAMVVEWVCEASADHRDQLAIDNFDGSCRDDAVDTAGTPISS</sequence>
<proteinExistence type="predicted"/>
<reference evidence="1" key="1">
    <citation type="submission" date="2015-10" db="EMBL/GenBank/DDBJ databases">
        <authorList>
            <person name="Gilbert D.G."/>
        </authorList>
    </citation>
    <scope>NUCLEOTIDE SEQUENCE</scope>
</reference>
<evidence type="ECO:0000313" key="1">
    <source>
        <dbReference type="EMBL" id="CUS45813.1"/>
    </source>
</evidence>
<dbReference type="AlphaFoldDB" id="A0A160TM44"/>
<name>A0A160TM44_9ZZZZ</name>
<accession>A0A160TM44</accession>
<protein>
    <submittedName>
        <fullName evidence="1">Uncharacterized protein</fullName>
    </submittedName>
</protein>